<dbReference type="Gene3D" id="3.40.1280.10">
    <property type="match status" value="1"/>
</dbReference>
<keyword evidence="3" id="KW-0808">Transferase</keyword>
<evidence type="ECO:0000313" key="7">
    <source>
        <dbReference type="Proteomes" id="UP000823750"/>
    </source>
</evidence>
<dbReference type="InterPro" id="IPR029028">
    <property type="entry name" value="Alpha/beta_knot_MTases"/>
</dbReference>
<evidence type="ECO:0000256" key="2">
    <source>
        <dbReference type="ARBA" id="ARBA00022603"/>
    </source>
</evidence>
<accession>A0A9D9J3Z1</accession>
<dbReference type="InterPro" id="IPR001537">
    <property type="entry name" value="SpoU_MeTrfase"/>
</dbReference>
<dbReference type="GO" id="GO:0032259">
    <property type="term" value="P:methylation"/>
    <property type="evidence" value="ECO:0007669"/>
    <property type="project" value="UniProtKB-KW"/>
</dbReference>
<dbReference type="Pfam" id="PF00588">
    <property type="entry name" value="SpoU_methylase"/>
    <property type="match status" value="1"/>
</dbReference>
<proteinExistence type="inferred from homology"/>
<dbReference type="InterPro" id="IPR051259">
    <property type="entry name" value="rRNA_Methyltransferase"/>
</dbReference>
<sequence length="309" mass="34245">MKSETVTSAQNPKIKELLALQEKSRLRRERGLFVVEGRRELGHCIEAGYRIRTIFVCREIIPDTETEAIIRKAEAVLHEYHDGHRQAHGETQERDTLQKHPEYTGRKGQSDGLLVIDIPSALYDKIAYRGGTEGIIAEVEWKDLSLDGLHLTGNPLIMVLESVEKPGNLGAVLRSADAAGADAVIICDPLTDLYNPNLIRASIGAVFTTRTVVSTSEETIGWLKSHGIRILTAQLQDSRPYYDTDMTCGTAIVMGTESTGLTDIWRENADAHIRIPMLGRLDSLNVSVSAAILLYEAVRQRKSADIMLE</sequence>
<feature type="domain" description="MRM3-like substrate binding" evidence="5">
    <location>
        <begin position="11"/>
        <end position="74"/>
    </location>
</feature>
<dbReference type="PANTHER" id="PTHR43191:SF2">
    <property type="entry name" value="RRNA METHYLTRANSFERASE 3, MITOCHONDRIAL"/>
    <property type="match status" value="1"/>
</dbReference>
<gene>
    <name evidence="6" type="ORF">IAB78_03500</name>
</gene>
<dbReference type="GO" id="GO:0003723">
    <property type="term" value="F:RNA binding"/>
    <property type="evidence" value="ECO:0007669"/>
    <property type="project" value="InterPro"/>
</dbReference>
<dbReference type="InterPro" id="IPR053888">
    <property type="entry name" value="MRM3-like_sub_bind"/>
</dbReference>
<dbReference type="EMBL" id="JADILX010000062">
    <property type="protein sequence ID" value="MBO8485471.1"/>
    <property type="molecule type" value="Genomic_DNA"/>
</dbReference>
<evidence type="ECO:0000259" key="5">
    <source>
        <dbReference type="Pfam" id="PF22435"/>
    </source>
</evidence>
<feature type="domain" description="tRNA/rRNA methyltransferase SpoU type" evidence="4">
    <location>
        <begin position="156"/>
        <end position="295"/>
    </location>
</feature>
<comment type="caution">
    <text evidence="6">The sequence shown here is derived from an EMBL/GenBank/DDBJ whole genome shotgun (WGS) entry which is preliminary data.</text>
</comment>
<dbReference type="GO" id="GO:0006396">
    <property type="term" value="P:RNA processing"/>
    <property type="evidence" value="ECO:0007669"/>
    <property type="project" value="InterPro"/>
</dbReference>
<dbReference type="CDD" id="cd18104">
    <property type="entry name" value="SpoU-like_RNA-MTase"/>
    <property type="match status" value="1"/>
</dbReference>
<reference evidence="6" key="2">
    <citation type="journal article" date="2021" name="PeerJ">
        <title>Extensive microbial diversity within the chicken gut microbiome revealed by metagenomics and culture.</title>
        <authorList>
            <person name="Gilroy R."/>
            <person name="Ravi A."/>
            <person name="Getino M."/>
            <person name="Pursley I."/>
            <person name="Horton D.L."/>
            <person name="Alikhan N.F."/>
            <person name="Baker D."/>
            <person name="Gharbi K."/>
            <person name="Hall N."/>
            <person name="Watson M."/>
            <person name="Adriaenssens E.M."/>
            <person name="Foster-Nyarko E."/>
            <person name="Jarju S."/>
            <person name="Secka A."/>
            <person name="Antonio M."/>
            <person name="Oren A."/>
            <person name="Chaudhuri R.R."/>
            <person name="La Ragione R."/>
            <person name="Hildebrand F."/>
            <person name="Pallen M.J."/>
        </authorList>
    </citation>
    <scope>NUCLEOTIDE SEQUENCE</scope>
    <source>
        <strain evidence="6">B2-16538</strain>
    </source>
</reference>
<dbReference type="PANTHER" id="PTHR43191">
    <property type="entry name" value="RRNA METHYLTRANSFERASE 3"/>
    <property type="match status" value="1"/>
</dbReference>
<reference evidence="6" key="1">
    <citation type="submission" date="2020-10" db="EMBL/GenBank/DDBJ databases">
        <authorList>
            <person name="Gilroy R."/>
        </authorList>
    </citation>
    <scope>NUCLEOTIDE SEQUENCE</scope>
    <source>
        <strain evidence="6">B2-16538</strain>
    </source>
</reference>
<dbReference type="GO" id="GO:0008173">
    <property type="term" value="F:RNA methyltransferase activity"/>
    <property type="evidence" value="ECO:0007669"/>
    <property type="project" value="InterPro"/>
</dbReference>
<dbReference type="Proteomes" id="UP000823750">
    <property type="component" value="Unassembled WGS sequence"/>
</dbReference>
<keyword evidence="2 6" id="KW-0489">Methyltransferase</keyword>
<comment type="similarity">
    <text evidence="1">Belongs to the class IV-like SAM-binding methyltransferase superfamily. RNA methyltransferase TrmH family.</text>
</comment>
<dbReference type="Pfam" id="PF22435">
    <property type="entry name" value="MRM3-like_sub_bind"/>
    <property type="match status" value="1"/>
</dbReference>
<name>A0A9D9J3Z1_9BACT</name>
<evidence type="ECO:0000259" key="4">
    <source>
        <dbReference type="Pfam" id="PF00588"/>
    </source>
</evidence>
<dbReference type="SUPFAM" id="SSF55315">
    <property type="entry name" value="L30e-like"/>
    <property type="match status" value="1"/>
</dbReference>
<dbReference type="Gene3D" id="3.30.1330.30">
    <property type="match status" value="1"/>
</dbReference>
<dbReference type="InterPro" id="IPR029026">
    <property type="entry name" value="tRNA_m1G_MTases_N"/>
</dbReference>
<protein>
    <submittedName>
        <fullName evidence="6">RNA methyltransferase</fullName>
    </submittedName>
</protein>
<organism evidence="6 7">
    <name type="scientific">Candidatus Cryptobacteroides excrementavium</name>
    <dbReference type="NCBI Taxonomy" id="2840759"/>
    <lineage>
        <taxon>Bacteria</taxon>
        <taxon>Pseudomonadati</taxon>
        <taxon>Bacteroidota</taxon>
        <taxon>Bacteroidia</taxon>
        <taxon>Bacteroidales</taxon>
        <taxon>Candidatus Cryptobacteroides</taxon>
    </lineage>
</organism>
<evidence type="ECO:0000256" key="1">
    <source>
        <dbReference type="ARBA" id="ARBA00007228"/>
    </source>
</evidence>
<dbReference type="InterPro" id="IPR029064">
    <property type="entry name" value="Ribosomal_eL30-like_sf"/>
</dbReference>
<evidence type="ECO:0000313" key="6">
    <source>
        <dbReference type="EMBL" id="MBO8485471.1"/>
    </source>
</evidence>
<dbReference type="SUPFAM" id="SSF75217">
    <property type="entry name" value="alpha/beta knot"/>
    <property type="match status" value="1"/>
</dbReference>
<evidence type="ECO:0000256" key="3">
    <source>
        <dbReference type="ARBA" id="ARBA00022679"/>
    </source>
</evidence>
<dbReference type="AlphaFoldDB" id="A0A9D9J3Z1"/>